<dbReference type="GO" id="GO:0003723">
    <property type="term" value="F:RNA binding"/>
    <property type="evidence" value="ECO:0007669"/>
    <property type="project" value="UniProtKB-UniRule"/>
</dbReference>
<feature type="domain" description="C3H1-type" evidence="5">
    <location>
        <begin position="319"/>
        <end position="346"/>
    </location>
</feature>
<dbReference type="CDD" id="cd00590">
    <property type="entry name" value="RRM_SF"/>
    <property type="match status" value="1"/>
</dbReference>
<evidence type="ECO:0000313" key="7">
    <source>
        <dbReference type="Proteomes" id="UP000829720"/>
    </source>
</evidence>
<dbReference type="EMBL" id="JAERUA010000018">
    <property type="protein sequence ID" value="KAI1887483.1"/>
    <property type="molecule type" value="Genomic_DNA"/>
</dbReference>
<evidence type="ECO:0000256" key="2">
    <source>
        <dbReference type="PROSITE-ProRule" id="PRU00723"/>
    </source>
</evidence>
<dbReference type="SUPFAM" id="SSF46934">
    <property type="entry name" value="UBA-like"/>
    <property type="match status" value="1"/>
</dbReference>
<keyword evidence="2" id="KW-0479">Metal-binding</keyword>
<dbReference type="InterPro" id="IPR011990">
    <property type="entry name" value="TPR-like_helical_dom_sf"/>
</dbReference>
<dbReference type="SUPFAM" id="SSF48452">
    <property type="entry name" value="TPR-like"/>
    <property type="match status" value="1"/>
</dbReference>
<feature type="region of interest" description="Disordered" evidence="3">
    <location>
        <begin position="297"/>
        <end position="317"/>
    </location>
</feature>
<dbReference type="Gene3D" id="1.25.40.10">
    <property type="entry name" value="Tetratricopeptide repeat domain"/>
    <property type="match status" value="1"/>
</dbReference>
<evidence type="ECO:0000256" key="3">
    <source>
        <dbReference type="SAM" id="MobiDB-lite"/>
    </source>
</evidence>
<dbReference type="InterPro" id="IPR000571">
    <property type="entry name" value="Znf_CCCH"/>
</dbReference>
<name>A0A8T3CQV4_9TELE</name>
<dbReference type="Gene3D" id="1.10.8.10">
    <property type="entry name" value="DNA helicase RuvA subunit, C-terminal domain"/>
    <property type="match status" value="1"/>
</dbReference>
<dbReference type="SUPFAM" id="SSF54928">
    <property type="entry name" value="RNA-binding domain, RBD"/>
    <property type="match status" value="1"/>
</dbReference>
<dbReference type="InterPro" id="IPR035979">
    <property type="entry name" value="RBD_domain_sf"/>
</dbReference>
<dbReference type="InterPro" id="IPR009060">
    <property type="entry name" value="UBA-like_sf"/>
</dbReference>
<dbReference type="InterPro" id="IPR019734">
    <property type="entry name" value="TPR_rpt"/>
</dbReference>
<dbReference type="PROSITE" id="PS50102">
    <property type="entry name" value="RRM"/>
    <property type="match status" value="1"/>
</dbReference>
<comment type="caution">
    <text evidence="6">The sequence shown here is derived from an EMBL/GenBank/DDBJ whole genome shotgun (WGS) entry which is preliminary data.</text>
</comment>
<gene>
    <name evidence="6" type="ORF">AGOR_G00190780</name>
</gene>
<proteinExistence type="predicted"/>
<dbReference type="SMART" id="SM00028">
    <property type="entry name" value="TPR"/>
    <property type="match status" value="3"/>
</dbReference>
<feature type="compositionally biased region" description="Polar residues" evidence="3">
    <location>
        <begin position="185"/>
        <end position="209"/>
    </location>
</feature>
<feature type="region of interest" description="Disordered" evidence="3">
    <location>
        <begin position="184"/>
        <end position="209"/>
    </location>
</feature>
<feature type="region of interest" description="Disordered" evidence="3">
    <location>
        <begin position="331"/>
        <end position="359"/>
    </location>
</feature>
<sequence>MELARIGNELAATGRFELAVTYFTDAIKHNPKEFRLFGNRSFCYERMQQYEKSLLDADITLAMNPGWIKGLYRRGRALAGLKRYCEAALAFKEVLKQDSTCTDAAQELMRVQIMHLMEMGFTREQSSNALIIHGTVEKALEAFSNIQDEKFGSSTLPVANVNQSADGEWEVARQRAHTPVGIATKPQTQAQPNSRPLTPVMSNSQKKPKSQPQIELFPVWVGNLVPAITEHLVHKLFSKAGPIHSVKLLPARRCAFVNYIRKDDCEIAINNLDGKPLEGTVLSVRYPDRIHTYLGASKSAKQATDAAPAPKPVPKTTTARKSDECYFWRTSGCNKNEKCPYKHIPSHKGIDKGKDKLTP</sequence>
<dbReference type="CDD" id="cd14270">
    <property type="entry name" value="UBA"/>
    <property type="match status" value="1"/>
</dbReference>
<keyword evidence="2" id="KW-0863">Zinc-finger</keyword>
<dbReference type="GO" id="GO:0008270">
    <property type="term" value="F:zinc ion binding"/>
    <property type="evidence" value="ECO:0007669"/>
    <property type="project" value="UniProtKB-KW"/>
</dbReference>
<dbReference type="Pfam" id="PF00076">
    <property type="entry name" value="RRM_1"/>
    <property type="match status" value="1"/>
</dbReference>
<dbReference type="PANTHER" id="PTHR47678:SF1">
    <property type="entry name" value="TETRATRICOPEPTIDE REPEAT PROTEIN 31"/>
    <property type="match status" value="1"/>
</dbReference>
<dbReference type="AlphaFoldDB" id="A0A8T3CQV4"/>
<dbReference type="Gene3D" id="3.30.70.330">
    <property type="match status" value="1"/>
</dbReference>
<keyword evidence="7" id="KW-1185">Reference proteome</keyword>
<reference evidence="6" key="1">
    <citation type="submission" date="2021-01" db="EMBL/GenBank/DDBJ databases">
        <authorList>
            <person name="Zahm M."/>
            <person name="Roques C."/>
            <person name="Cabau C."/>
            <person name="Klopp C."/>
            <person name="Donnadieu C."/>
            <person name="Jouanno E."/>
            <person name="Lampietro C."/>
            <person name="Louis A."/>
            <person name="Herpin A."/>
            <person name="Echchiki A."/>
            <person name="Berthelot C."/>
            <person name="Parey E."/>
            <person name="Roest-Crollius H."/>
            <person name="Braasch I."/>
            <person name="Postlethwait J."/>
            <person name="Bobe J."/>
            <person name="Montfort J."/>
            <person name="Bouchez O."/>
            <person name="Begum T."/>
            <person name="Mejri S."/>
            <person name="Adams A."/>
            <person name="Chen W.-J."/>
            <person name="Guiguen Y."/>
        </authorList>
    </citation>
    <scope>NUCLEOTIDE SEQUENCE</scope>
    <source>
        <tissue evidence="6">Blood</tissue>
    </source>
</reference>
<evidence type="ECO:0000259" key="5">
    <source>
        <dbReference type="PROSITE" id="PS50103"/>
    </source>
</evidence>
<organism evidence="6 7">
    <name type="scientific">Albula goreensis</name>
    <dbReference type="NCBI Taxonomy" id="1534307"/>
    <lineage>
        <taxon>Eukaryota</taxon>
        <taxon>Metazoa</taxon>
        <taxon>Chordata</taxon>
        <taxon>Craniata</taxon>
        <taxon>Vertebrata</taxon>
        <taxon>Euteleostomi</taxon>
        <taxon>Actinopterygii</taxon>
        <taxon>Neopterygii</taxon>
        <taxon>Teleostei</taxon>
        <taxon>Albuliformes</taxon>
        <taxon>Albulidae</taxon>
        <taxon>Albula</taxon>
    </lineage>
</organism>
<feature type="compositionally biased region" description="Basic and acidic residues" evidence="3">
    <location>
        <begin position="348"/>
        <end position="359"/>
    </location>
</feature>
<evidence type="ECO:0000256" key="1">
    <source>
        <dbReference type="PROSITE-ProRule" id="PRU00176"/>
    </source>
</evidence>
<evidence type="ECO:0000259" key="4">
    <source>
        <dbReference type="PROSITE" id="PS50102"/>
    </source>
</evidence>
<accession>A0A8T3CQV4</accession>
<feature type="domain" description="RRM" evidence="4">
    <location>
        <begin position="217"/>
        <end position="289"/>
    </location>
</feature>
<dbReference type="InterPro" id="IPR000504">
    <property type="entry name" value="RRM_dom"/>
</dbReference>
<dbReference type="InterPro" id="IPR012677">
    <property type="entry name" value="Nucleotide-bd_a/b_plait_sf"/>
</dbReference>
<dbReference type="PROSITE" id="PS50103">
    <property type="entry name" value="ZF_C3H1"/>
    <property type="match status" value="1"/>
</dbReference>
<feature type="compositionally biased region" description="Low complexity" evidence="3">
    <location>
        <begin position="303"/>
        <end position="317"/>
    </location>
</feature>
<evidence type="ECO:0000313" key="6">
    <source>
        <dbReference type="EMBL" id="KAI1887483.1"/>
    </source>
</evidence>
<dbReference type="SMART" id="SM00356">
    <property type="entry name" value="ZnF_C3H1"/>
    <property type="match status" value="1"/>
</dbReference>
<dbReference type="PANTHER" id="PTHR47678">
    <property type="entry name" value="TETRATRICOPEPTIDE REPEAT PROTEIN 31"/>
    <property type="match status" value="1"/>
</dbReference>
<dbReference type="Proteomes" id="UP000829720">
    <property type="component" value="Unassembled WGS sequence"/>
</dbReference>
<dbReference type="SMART" id="SM00360">
    <property type="entry name" value="RRM"/>
    <property type="match status" value="1"/>
</dbReference>
<keyword evidence="1" id="KW-0694">RNA-binding</keyword>
<keyword evidence="2" id="KW-0862">Zinc</keyword>
<dbReference type="OrthoDB" id="2017782at2759"/>
<feature type="zinc finger region" description="C3H1-type" evidence="2">
    <location>
        <begin position="319"/>
        <end position="346"/>
    </location>
</feature>
<protein>
    <submittedName>
        <fullName evidence="6">Uncharacterized protein</fullName>
    </submittedName>
</protein>